<evidence type="ECO:0000256" key="4">
    <source>
        <dbReference type="ARBA" id="ARBA00022490"/>
    </source>
</evidence>
<dbReference type="InterPro" id="IPR035240">
    <property type="entry name" value="SprT_Zn_ribbon"/>
</dbReference>
<dbReference type="GO" id="GO:0005737">
    <property type="term" value="C:cytoplasm"/>
    <property type="evidence" value="ECO:0007669"/>
    <property type="project" value="UniProtKB-SubCell"/>
</dbReference>
<evidence type="ECO:0000256" key="2">
    <source>
        <dbReference type="ARBA" id="ARBA00006591"/>
    </source>
</evidence>
<comment type="caution">
    <text evidence="9">The sequence shown here is derived from an EMBL/GenBank/DDBJ whole genome shotgun (WGS) entry which is preliminary data.</text>
</comment>
<keyword evidence="4 7" id="KW-0963">Cytoplasm</keyword>
<organism evidence="9 10">
    <name type="scientific">Vibrio nigripulchritudo SOn1</name>
    <dbReference type="NCBI Taxonomy" id="1238450"/>
    <lineage>
        <taxon>Bacteria</taxon>
        <taxon>Pseudomonadati</taxon>
        <taxon>Pseudomonadota</taxon>
        <taxon>Gammaproteobacteria</taxon>
        <taxon>Vibrionales</taxon>
        <taxon>Vibrionaceae</taxon>
        <taxon>Vibrio</taxon>
    </lineage>
</organism>
<feature type="binding site" evidence="7">
    <location>
        <position position="74"/>
    </location>
    <ligand>
        <name>Zn(2+)</name>
        <dbReference type="ChEBI" id="CHEBI:29105"/>
    </ligand>
</feature>
<evidence type="ECO:0000313" key="9">
    <source>
        <dbReference type="EMBL" id="CCO46522.1"/>
    </source>
</evidence>
<evidence type="ECO:0000256" key="1">
    <source>
        <dbReference type="ARBA" id="ARBA00004496"/>
    </source>
</evidence>
<dbReference type="EMBL" id="CAOF01000091">
    <property type="protein sequence ID" value="CCO46522.1"/>
    <property type="molecule type" value="Genomic_DNA"/>
</dbReference>
<evidence type="ECO:0000259" key="8">
    <source>
        <dbReference type="SMART" id="SM00731"/>
    </source>
</evidence>
<dbReference type="Pfam" id="PF10263">
    <property type="entry name" value="SprT-like"/>
    <property type="match status" value="1"/>
</dbReference>
<proteinExistence type="inferred from homology"/>
<evidence type="ECO:0000313" key="10">
    <source>
        <dbReference type="Proteomes" id="UP000018211"/>
    </source>
</evidence>
<comment type="subcellular location">
    <subcellularLocation>
        <location evidence="1 7">Cytoplasm</location>
    </subcellularLocation>
</comment>
<sequence>MLNPTTSYIIDQIIRRCIRQAENKFGCSFPVPVWNFKVRGKAAGKAYLQSWEIRLNPTLFAGNQEAFYKEVIPHEVAHLITYQQFGRVKPHGAEWRYVMEKVLGVKANTTHQFDVKDVQGKTFEYRCECQDHALTIRRHNKIQRGQTSYQCRSCKGELKFTGTQLS</sequence>
<gene>
    <name evidence="7 9" type="primary">sprT</name>
    <name evidence="9" type="ORF">VIBNISOn1_1800018</name>
</gene>
<dbReference type="Proteomes" id="UP000018211">
    <property type="component" value="Unassembled WGS sequence"/>
</dbReference>
<dbReference type="RefSeq" id="WP_022611620.1">
    <property type="nucleotide sequence ID" value="NZ_LK391965.1"/>
</dbReference>
<dbReference type="GO" id="GO:0006950">
    <property type="term" value="P:response to stress"/>
    <property type="evidence" value="ECO:0007669"/>
    <property type="project" value="UniProtKB-ARBA"/>
</dbReference>
<dbReference type="PANTHER" id="PTHR38773">
    <property type="entry name" value="PROTEIN SPRT"/>
    <property type="match status" value="1"/>
</dbReference>
<evidence type="ECO:0000256" key="5">
    <source>
        <dbReference type="ARBA" id="ARBA00022723"/>
    </source>
</evidence>
<evidence type="ECO:0000256" key="3">
    <source>
        <dbReference type="ARBA" id="ARBA00020082"/>
    </source>
</evidence>
<dbReference type="HAMAP" id="MF_00746">
    <property type="entry name" value="SprT"/>
    <property type="match status" value="1"/>
</dbReference>
<comment type="cofactor">
    <cofactor evidence="7">
        <name>Zn(2+)</name>
        <dbReference type="ChEBI" id="CHEBI:29105"/>
    </cofactor>
    <text evidence="7">Binds 1 zinc ion.</text>
</comment>
<dbReference type="GO" id="GO:0008270">
    <property type="term" value="F:zinc ion binding"/>
    <property type="evidence" value="ECO:0007669"/>
    <property type="project" value="UniProtKB-UniRule"/>
</dbReference>
<name>A0AAV2VPP9_9VIBR</name>
<feature type="active site" evidence="7">
    <location>
        <position position="75"/>
    </location>
</feature>
<evidence type="ECO:0000256" key="7">
    <source>
        <dbReference type="HAMAP-Rule" id="MF_00746"/>
    </source>
</evidence>
<accession>A0AAV2VPP9</accession>
<dbReference type="InterPro" id="IPR023483">
    <property type="entry name" value="Uncharacterised_SprT"/>
</dbReference>
<keyword evidence="5 7" id="KW-0479">Metal-binding</keyword>
<feature type="binding site" evidence="7">
    <location>
        <position position="78"/>
    </location>
    <ligand>
        <name>Zn(2+)</name>
        <dbReference type="ChEBI" id="CHEBI:29105"/>
    </ligand>
</feature>
<comment type="similarity">
    <text evidence="2 7">Belongs to the SprT family.</text>
</comment>
<dbReference type="PANTHER" id="PTHR38773:SF1">
    <property type="entry name" value="PROTEIN SPRT"/>
    <property type="match status" value="1"/>
</dbReference>
<dbReference type="SMART" id="SM00731">
    <property type="entry name" value="SprT"/>
    <property type="match status" value="1"/>
</dbReference>
<feature type="domain" description="SprT-like" evidence="8">
    <location>
        <begin position="12"/>
        <end position="161"/>
    </location>
</feature>
<reference evidence="9 10" key="1">
    <citation type="journal article" date="2013" name="ISME J.">
        <title>Comparative genomics of pathogenic lineages of Vibrio nigripulchritudo identifies virulence-associated traits.</title>
        <authorList>
            <person name="Goudenege D."/>
            <person name="Labreuche Y."/>
            <person name="Krin E."/>
            <person name="Ansquer D."/>
            <person name="Mangenot S."/>
            <person name="Calteau A."/>
            <person name="Medigue C."/>
            <person name="Mazel D."/>
            <person name="Polz M.F."/>
            <person name="Le Roux F."/>
        </authorList>
    </citation>
    <scope>NUCLEOTIDE SEQUENCE [LARGE SCALE GENOMIC DNA]</scope>
    <source>
        <strain evidence="9 10">SOn1</strain>
    </source>
</reference>
<dbReference type="Pfam" id="PF17283">
    <property type="entry name" value="Zn_ribbon_SprT"/>
    <property type="match status" value="1"/>
</dbReference>
<keyword evidence="6 7" id="KW-0862">Zinc</keyword>
<dbReference type="AlphaFoldDB" id="A0AAV2VPP9"/>
<protein>
    <recommendedName>
        <fullName evidence="3 7">Protein SprT</fullName>
    </recommendedName>
</protein>
<dbReference type="InterPro" id="IPR006640">
    <property type="entry name" value="SprT-like_domain"/>
</dbReference>
<dbReference type="NCBIfam" id="NF003421">
    <property type="entry name" value="PRK04860.1"/>
    <property type="match status" value="1"/>
</dbReference>
<evidence type="ECO:0000256" key="6">
    <source>
        <dbReference type="ARBA" id="ARBA00022833"/>
    </source>
</evidence>